<dbReference type="FunFam" id="1.25.40.10:FF:001174">
    <property type="entry name" value="Pentatricopeptide repeat-containing protein At3g49740"/>
    <property type="match status" value="1"/>
</dbReference>
<feature type="repeat" description="PPR" evidence="3">
    <location>
        <begin position="583"/>
        <end position="618"/>
    </location>
</feature>
<proteinExistence type="inferred from homology"/>
<feature type="repeat" description="PPR" evidence="3">
    <location>
        <begin position="119"/>
        <end position="153"/>
    </location>
</feature>
<dbReference type="FunFam" id="1.25.40.10:FF:000090">
    <property type="entry name" value="Pentatricopeptide repeat-containing protein, chloroplastic"/>
    <property type="match status" value="1"/>
</dbReference>
<evidence type="ECO:0008006" key="5">
    <source>
        <dbReference type="Google" id="ProtNLM"/>
    </source>
</evidence>
<dbReference type="InterPro" id="IPR046960">
    <property type="entry name" value="PPR_At4g14850-like_plant"/>
</dbReference>
<dbReference type="OrthoDB" id="751155at2759"/>
<dbReference type="InterPro" id="IPR002885">
    <property type="entry name" value="PPR_rpt"/>
</dbReference>
<keyword evidence="1" id="KW-0677">Repeat</keyword>
<dbReference type="Pfam" id="PF20431">
    <property type="entry name" value="E_motif"/>
    <property type="match status" value="1"/>
</dbReference>
<name>A0A059AIT8_EUCGR</name>
<dbReference type="Pfam" id="PF01535">
    <property type="entry name" value="PPR"/>
    <property type="match status" value="3"/>
</dbReference>
<dbReference type="eggNOG" id="KOG4197">
    <property type="taxonomic scope" value="Eukaryota"/>
</dbReference>
<evidence type="ECO:0000256" key="1">
    <source>
        <dbReference type="ARBA" id="ARBA00022737"/>
    </source>
</evidence>
<feature type="repeat" description="PPR" evidence="3">
    <location>
        <begin position="250"/>
        <end position="284"/>
    </location>
</feature>
<dbReference type="InParanoid" id="A0A059AIT8"/>
<dbReference type="GO" id="GO:0003723">
    <property type="term" value="F:RNA binding"/>
    <property type="evidence" value="ECO:0007669"/>
    <property type="project" value="InterPro"/>
</dbReference>
<dbReference type="FunFam" id="1.25.40.10:FF:000343">
    <property type="entry name" value="Pentatricopeptide repeat-containing protein At3g58590"/>
    <property type="match status" value="1"/>
</dbReference>
<dbReference type="PANTHER" id="PTHR47926">
    <property type="entry name" value="PENTATRICOPEPTIDE REPEAT-CONTAINING PROTEIN"/>
    <property type="match status" value="1"/>
</dbReference>
<gene>
    <name evidence="4" type="ORF">EUGRSUZ_J02857</name>
</gene>
<reference evidence="4" key="1">
    <citation type="submission" date="2013-07" db="EMBL/GenBank/DDBJ databases">
        <title>The genome of Eucalyptus grandis.</title>
        <authorList>
            <person name="Schmutz J."/>
            <person name="Hayes R."/>
            <person name="Myburg A."/>
            <person name="Tuskan G."/>
            <person name="Grattapaglia D."/>
            <person name="Rokhsar D.S."/>
        </authorList>
    </citation>
    <scope>NUCLEOTIDE SEQUENCE</scope>
    <source>
        <tissue evidence="4">Leaf extractions</tissue>
    </source>
</reference>
<dbReference type="Gramene" id="KCW53586">
    <property type="protein sequence ID" value="KCW53586"/>
    <property type="gene ID" value="EUGRSUZ_J02857"/>
</dbReference>
<dbReference type="InterPro" id="IPR046848">
    <property type="entry name" value="E_motif"/>
</dbReference>
<dbReference type="OMA" id="SCAAYGN"/>
<accession>A0A059AIT8</accession>
<feature type="repeat" description="PPR" evidence="3">
    <location>
        <begin position="348"/>
        <end position="382"/>
    </location>
</feature>
<organism evidence="4">
    <name type="scientific">Eucalyptus grandis</name>
    <name type="common">Flooded gum</name>
    <dbReference type="NCBI Taxonomy" id="71139"/>
    <lineage>
        <taxon>Eukaryota</taxon>
        <taxon>Viridiplantae</taxon>
        <taxon>Streptophyta</taxon>
        <taxon>Embryophyta</taxon>
        <taxon>Tracheophyta</taxon>
        <taxon>Spermatophyta</taxon>
        <taxon>Magnoliopsida</taxon>
        <taxon>eudicotyledons</taxon>
        <taxon>Gunneridae</taxon>
        <taxon>Pentapetalae</taxon>
        <taxon>rosids</taxon>
        <taxon>malvids</taxon>
        <taxon>Myrtales</taxon>
        <taxon>Myrtaceae</taxon>
        <taxon>Myrtoideae</taxon>
        <taxon>Eucalypteae</taxon>
        <taxon>Eucalyptus</taxon>
    </lineage>
</organism>
<dbReference type="NCBIfam" id="TIGR00756">
    <property type="entry name" value="PPR"/>
    <property type="match status" value="6"/>
</dbReference>
<evidence type="ECO:0000256" key="2">
    <source>
        <dbReference type="ARBA" id="ARBA00061659"/>
    </source>
</evidence>
<dbReference type="EMBL" id="KK198762">
    <property type="protein sequence ID" value="KCW53586.1"/>
    <property type="molecule type" value="Genomic_DNA"/>
</dbReference>
<sequence length="728" mass="80800">MKVPFVCANTVESTAKQLYRLNTLLAKLTRSNLYTECLQLFVQIRGSCHLKPDHYTLSSTITACANARNAVFGEQLHAHAIRAGFKAYPHVANTLLLLYAKVEDVGSVKKLFGEIENPDVYSWTTVMSACMKLGEVDYACEAFDEMPDRNVAVWNAIITGCADNGHGEIAFAKFREMHELGVKHDNYSFACVLSLCSLELLEFGRQVHCLVTKTGFLIKPSVVNSLLTMYFNSECVGDAYKVFDDAEVRDEITINAMIDGLVGISRDEEALLMFREMQRSGLSPTELTFVSLMSSCSFERNAAQLHVQAIKRGLESCTAVINAAITMYSRCGILEAAKMVFNRFDKKDLVSWNAMISSYAQLNLGTSVILTFLQMQRLGFEPDEFTFGSLLTSSESTEIVEMIHALLYQKGLLLNIQASNALALAYSKHGKMMHAYQVFRDISLKNLISWNTLFSGLLSNGFPVQGLRCLTEMFIYDLKPNAYTLSIALAMCATLCSLGHAKQIHCYIIRNAFLSEASLSNGLITVYSKCGVLDSCLRVFNKMPERDTVSWNALISAFAQHGKGKEAVNCFEAMQNESKCKPDLATFTALLSACSHSGLVNDGARIFDLMLNTFGLKPQEDQFSCMLDLLGRAGYLDEAETVINSQHFQANSGSLWTLFSACASHNNLRLGRVVAELILKKEPDNPSVYVLLSNIYATAGQWDEAANVRKMLKSYGVTKQRGCSWIRC</sequence>
<dbReference type="GO" id="GO:0009451">
    <property type="term" value="P:RNA modification"/>
    <property type="evidence" value="ECO:0007669"/>
    <property type="project" value="InterPro"/>
</dbReference>
<evidence type="ECO:0000313" key="4">
    <source>
        <dbReference type="EMBL" id="KCW53586.1"/>
    </source>
</evidence>
<feature type="repeat" description="PPR" evidence="3">
    <location>
        <begin position="547"/>
        <end position="577"/>
    </location>
</feature>
<dbReference type="Pfam" id="PF13041">
    <property type="entry name" value="PPR_2"/>
    <property type="match status" value="4"/>
</dbReference>
<dbReference type="PROSITE" id="PS51375">
    <property type="entry name" value="PPR"/>
    <property type="match status" value="5"/>
</dbReference>
<protein>
    <recommendedName>
        <fullName evidence="5">Pentacotripeptide-repeat region of PRORP domain-containing protein</fullName>
    </recommendedName>
</protein>
<dbReference type="InterPro" id="IPR011990">
    <property type="entry name" value="TPR-like_helical_dom_sf"/>
</dbReference>
<dbReference type="KEGG" id="egr:104424132"/>
<comment type="similarity">
    <text evidence="2">Belongs to the PPR family. PCMP-E subfamily.</text>
</comment>
<dbReference type="Gene3D" id="1.25.40.10">
    <property type="entry name" value="Tetratricopeptide repeat domain"/>
    <property type="match status" value="6"/>
</dbReference>
<dbReference type="SUPFAM" id="SSF48452">
    <property type="entry name" value="TPR-like"/>
    <property type="match status" value="1"/>
</dbReference>
<evidence type="ECO:0000256" key="3">
    <source>
        <dbReference type="PROSITE-ProRule" id="PRU00708"/>
    </source>
</evidence>
<dbReference type="AlphaFoldDB" id="A0A059AIT8"/>
<dbReference type="FunFam" id="1.25.40.10:FF:000196">
    <property type="entry name" value="Pentatricopeptide repeat-containing protein At4g14850"/>
    <property type="match status" value="1"/>
</dbReference>